<dbReference type="Proteomes" id="UP001057402">
    <property type="component" value="Chromosome 2"/>
</dbReference>
<accession>A0ACB9S094</accession>
<name>A0ACB9S094_9MYRT</name>
<evidence type="ECO:0000313" key="1">
    <source>
        <dbReference type="EMBL" id="KAI4384365.1"/>
    </source>
</evidence>
<organism evidence="1 2">
    <name type="scientific">Melastoma candidum</name>
    <dbReference type="NCBI Taxonomy" id="119954"/>
    <lineage>
        <taxon>Eukaryota</taxon>
        <taxon>Viridiplantae</taxon>
        <taxon>Streptophyta</taxon>
        <taxon>Embryophyta</taxon>
        <taxon>Tracheophyta</taxon>
        <taxon>Spermatophyta</taxon>
        <taxon>Magnoliopsida</taxon>
        <taxon>eudicotyledons</taxon>
        <taxon>Gunneridae</taxon>
        <taxon>Pentapetalae</taxon>
        <taxon>rosids</taxon>
        <taxon>malvids</taxon>
        <taxon>Myrtales</taxon>
        <taxon>Melastomataceae</taxon>
        <taxon>Melastomatoideae</taxon>
        <taxon>Melastomateae</taxon>
        <taxon>Melastoma</taxon>
    </lineage>
</organism>
<comment type="caution">
    <text evidence="1">The sequence shown here is derived from an EMBL/GenBank/DDBJ whole genome shotgun (WGS) entry which is preliminary data.</text>
</comment>
<proteinExistence type="predicted"/>
<keyword evidence="2" id="KW-1185">Reference proteome</keyword>
<protein>
    <submittedName>
        <fullName evidence="1">Uncharacterized protein</fullName>
    </submittedName>
</protein>
<gene>
    <name evidence="1" type="ORF">MLD38_002532</name>
</gene>
<reference evidence="2" key="1">
    <citation type="journal article" date="2023" name="Front. Plant Sci.">
        <title>Chromosomal-level genome assembly of Melastoma candidum provides insights into trichome evolution.</title>
        <authorList>
            <person name="Zhong Y."/>
            <person name="Wu W."/>
            <person name="Sun C."/>
            <person name="Zou P."/>
            <person name="Liu Y."/>
            <person name="Dai S."/>
            <person name="Zhou R."/>
        </authorList>
    </citation>
    <scope>NUCLEOTIDE SEQUENCE [LARGE SCALE GENOMIC DNA]</scope>
</reference>
<sequence>MDPSALETLSPSRYVTLTVPSPGTSPHPPPPPPPLRLSVLDSPFHDPSSSMVHVAGIRVPPVRSLDWTFSTEPGLLQLLLTLPSSICRLIVIDALQVEHQDLTEHRLVPLVEAFSPKRGIPAKLGENAYSLSPEVVFLNYEDGIVASRTLEVCIGDVVGEMLVEDVEMEVDGGREFRRRLRFKRMPNLVQSQVRIVPKDRSNDGGGSKPSLLGKDLIEFGLYDGDASGRDLVQPYLGPMVASLSLMADHIEMRSESGLKVRVLCCGIGGGSLVRFLSEELGFEVVGVEADEAVLNVARKYFGLKDSEYDVKDRTRLVVGDAIQILEKIGSRATTGGCSEDNDGIWVGGIFDAVMVDLDSGDVRSGVVAPPLEFVEKSVFLAARRILCDRGILVVNVIPPNKLFYQTLMEEMREVFLELHEIDVGNEENFVLIGAANSIKEQPSAGAGWFVKKLNAAIPGELTASIKKVW</sequence>
<dbReference type="EMBL" id="CM042881">
    <property type="protein sequence ID" value="KAI4384365.1"/>
    <property type="molecule type" value="Genomic_DNA"/>
</dbReference>
<evidence type="ECO:0000313" key="2">
    <source>
        <dbReference type="Proteomes" id="UP001057402"/>
    </source>
</evidence>